<accession>A0A4Z2GDX0</accession>
<dbReference type="EMBL" id="SRLO01000571">
    <property type="protein sequence ID" value="TNN51738.1"/>
    <property type="molecule type" value="Genomic_DNA"/>
</dbReference>
<dbReference type="Proteomes" id="UP000314294">
    <property type="component" value="Unassembled WGS sequence"/>
</dbReference>
<gene>
    <name evidence="1" type="ORF">EYF80_038029</name>
</gene>
<evidence type="ECO:0000313" key="2">
    <source>
        <dbReference type="Proteomes" id="UP000314294"/>
    </source>
</evidence>
<reference evidence="1 2" key="1">
    <citation type="submission" date="2019-03" db="EMBL/GenBank/DDBJ databases">
        <title>First draft genome of Liparis tanakae, snailfish: a comprehensive survey of snailfish specific genes.</title>
        <authorList>
            <person name="Kim W."/>
            <person name="Song I."/>
            <person name="Jeong J.-H."/>
            <person name="Kim D."/>
            <person name="Kim S."/>
            <person name="Ryu S."/>
            <person name="Song J.Y."/>
            <person name="Lee S.K."/>
        </authorList>
    </citation>
    <scope>NUCLEOTIDE SEQUENCE [LARGE SCALE GENOMIC DNA]</scope>
    <source>
        <tissue evidence="1">Muscle</tissue>
    </source>
</reference>
<keyword evidence="2" id="KW-1185">Reference proteome</keyword>
<dbReference type="AlphaFoldDB" id="A0A4Z2GDX0"/>
<evidence type="ECO:0000313" key="1">
    <source>
        <dbReference type="EMBL" id="TNN51738.1"/>
    </source>
</evidence>
<organism evidence="1 2">
    <name type="scientific">Liparis tanakae</name>
    <name type="common">Tanaka's snailfish</name>
    <dbReference type="NCBI Taxonomy" id="230148"/>
    <lineage>
        <taxon>Eukaryota</taxon>
        <taxon>Metazoa</taxon>
        <taxon>Chordata</taxon>
        <taxon>Craniata</taxon>
        <taxon>Vertebrata</taxon>
        <taxon>Euteleostomi</taxon>
        <taxon>Actinopterygii</taxon>
        <taxon>Neopterygii</taxon>
        <taxon>Teleostei</taxon>
        <taxon>Neoteleostei</taxon>
        <taxon>Acanthomorphata</taxon>
        <taxon>Eupercaria</taxon>
        <taxon>Perciformes</taxon>
        <taxon>Cottioidei</taxon>
        <taxon>Cottales</taxon>
        <taxon>Liparidae</taxon>
        <taxon>Liparis</taxon>
    </lineage>
</organism>
<protein>
    <submittedName>
        <fullName evidence="1">Uncharacterized protein</fullName>
    </submittedName>
</protein>
<name>A0A4Z2GDX0_9TELE</name>
<proteinExistence type="predicted"/>
<sequence>MSWSVVERRGASWNVVKRRGASWFGTFGFPVHQKATSGVRASEPNHTVGVQGEKRRAPMLFEET</sequence>
<comment type="caution">
    <text evidence="1">The sequence shown here is derived from an EMBL/GenBank/DDBJ whole genome shotgun (WGS) entry which is preliminary data.</text>
</comment>